<evidence type="ECO:0000313" key="11">
    <source>
        <dbReference type="EMBL" id="MXR36623.1"/>
    </source>
</evidence>
<comment type="caution">
    <text evidence="11">The sequence shown here is derived from an EMBL/GenBank/DDBJ whole genome shotgun (WGS) entry which is preliminary data.</text>
</comment>
<sequence length="167" mass="17760">MAEEKKKAAGGGGSKLMLIVIVLLVILIAAVGALGAYLYLNKGSGLAENGAHASEQVKKKPEGPPIFEKMDTFVVNLAGGSGALLQVEMQAQLLDIESKKTLVEYMPKIRSGLILLLSSKTAEELASADGKVRLKAQVKKIINESIDLPGQEPVESVLFTSFIIQNQ</sequence>
<dbReference type="GO" id="GO:0071978">
    <property type="term" value="P:bacterial-type flagellum-dependent swarming motility"/>
    <property type="evidence" value="ECO:0007669"/>
    <property type="project" value="TreeGrafter"/>
</dbReference>
<dbReference type="PANTHER" id="PTHR35091:SF2">
    <property type="entry name" value="FLAGELLAR PROTEIN FLIL"/>
    <property type="match status" value="1"/>
</dbReference>
<evidence type="ECO:0000256" key="10">
    <source>
        <dbReference type="RuleBase" id="RU364125"/>
    </source>
</evidence>
<organism evidence="11 12">
    <name type="scientific">Craterilacuibacter sinensis</name>
    <dbReference type="NCBI Taxonomy" id="2686017"/>
    <lineage>
        <taxon>Bacteria</taxon>
        <taxon>Pseudomonadati</taxon>
        <taxon>Pseudomonadota</taxon>
        <taxon>Betaproteobacteria</taxon>
        <taxon>Neisseriales</taxon>
        <taxon>Neisseriaceae</taxon>
        <taxon>Craterilacuibacter</taxon>
    </lineage>
</organism>
<keyword evidence="7 10" id="KW-0283">Flagellar rotation</keyword>
<evidence type="ECO:0000256" key="8">
    <source>
        <dbReference type="ARBA" id="ARBA00022989"/>
    </source>
</evidence>
<evidence type="ECO:0000256" key="2">
    <source>
        <dbReference type="ARBA" id="ARBA00004162"/>
    </source>
</evidence>
<dbReference type="EMBL" id="WSSB01000005">
    <property type="protein sequence ID" value="MXR36623.1"/>
    <property type="molecule type" value="Genomic_DNA"/>
</dbReference>
<comment type="subcellular location">
    <subcellularLocation>
        <location evidence="10">Cell inner membrane</location>
    </subcellularLocation>
    <subcellularLocation>
        <location evidence="2">Cell membrane</location>
        <topology evidence="2">Single-pass membrane protein</topology>
    </subcellularLocation>
</comment>
<dbReference type="GO" id="GO:0006935">
    <property type="term" value="P:chemotaxis"/>
    <property type="evidence" value="ECO:0007669"/>
    <property type="project" value="UniProtKB-KW"/>
</dbReference>
<name>A0A845BVT8_9NEIS</name>
<keyword evidence="4" id="KW-1003">Cell membrane</keyword>
<keyword evidence="8 10" id="KW-1133">Transmembrane helix</keyword>
<keyword evidence="9 10" id="KW-0472">Membrane</keyword>
<proteinExistence type="inferred from homology"/>
<keyword evidence="11" id="KW-0966">Cell projection</keyword>
<dbReference type="Proteomes" id="UP000467214">
    <property type="component" value="Unassembled WGS sequence"/>
</dbReference>
<dbReference type="AlphaFoldDB" id="A0A845BVT8"/>
<evidence type="ECO:0000256" key="5">
    <source>
        <dbReference type="ARBA" id="ARBA00022500"/>
    </source>
</evidence>
<dbReference type="PANTHER" id="PTHR35091">
    <property type="entry name" value="FLAGELLAR PROTEIN FLIL"/>
    <property type="match status" value="1"/>
</dbReference>
<dbReference type="RefSeq" id="WP_124736569.1">
    <property type="nucleotide sequence ID" value="NZ_WSSB01000005.1"/>
</dbReference>
<comment type="similarity">
    <text evidence="3 10">Belongs to the FliL family.</text>
</comment>
<evidence type="ECO:0000256" key="7">
    <source>
        <dbReference type="ARBA" id="ARBA00022779"/>
    </source>
</evidence>
<keyword evidence="5 10" id="KW-0145">Chemotaxis</keyword>
<keyword evidence="11" id="KW-0282">Flagellum</keyword>
<dbReference type="Pfam" id="PF03748">
    <property type="entry name" value="FliL"/>
    <property type="match status" value="1"/>
</dbReference>
<comment type="function">
    <text evidence="1 10">Controls the rotational direction of flagella during chemotaxis.</text>
</comment>
<evidence type="ECO:0000313" key="12">
    <source>
        <dbReference type="Proteomes" id="UP000467214"/>
    </source>
</evidence>
<evidence type="ECO:0000256" key="6">
    <source>
        <dbReference type="ARBA" id="ARBA00022692"/>
    </source>
</evidence>
<keyword evidence="10" id="KW-0997">Cell inner membrane</keyword>
<evidence type="ECO:0000256" key="4">
    <source>
        <dbReference type="ARBA" id="ARBA00022475"/>
    </source>
</evidence>
<dbReference type="InterPro" id="IPR005503">
    <property type="entry name" value="FliL"/>
</dbReference>
<evidence type="ECO:0000256" key="9">
    <source>
        <dbReference type="ARBA" id="ARBA00023136"/>
    </source>
</evidence>
<keyword evidence="11" id="KW-0969">Cilium</keyword>
<accession>A0A845BVT8</accession>
<reference evidence="11 12" key="1">
    <citation type="submission" date="2019-12" db="EMBL/GenBank/DDBJ databases">
        <title>Neisseriaceae gen. nov. sp. Genome sequencing and assembly.</title>
        <authorList>
            <person name="Liu Z."/>
            <person name="Li A."/>
        </authorList>
    </citation>
    <scope>NUCLEOTIDE SEQUENCE [LARGE SCALE GENOMIC DNA]</scope>
    <source>
        <strain evidence="11 12">B2N2-7</strain>
    </source>
</reference>
<protein>
    <recommendedName>
        <fullName evidence="10">Flagellar protein FliL</fullName>
    </recommendedName>
</protein>
<dbReference type="GO" id="GO:0009425">
    <property type="term" value="C:bacterial-type flagellum basal body"/>
    <property type="evidence" value="ECO:0007669"/>
    <property type="project" value="InterPro"/>
</dbReference>
<keyword evidence="12" id="KW-1185">Reference proteome</keyword>
<dbReference type="GO" id="GO:0005886">
    <property type="term" value="C:plasma membrane"/>
    <property type="evidence" value="ECO:0007669"/>
    <property type="project" value="UniProtKB-SubCell"/>
</dbReference>
<evidence type="ECO:0000256" key="1">
    <source>
        <dbReference type="ARBA" id="ARBA00002254"/>
    </source>
</evidence>
<keyword evidence="6 10" id="KW-0812">Transmembrane</keyword>
<gene>
    <name evidence="11" type="ORF">GQF02_06535</name>
</gene>
<feature type="transmembrane region" description="Helical" evidence="10">
    <location>
        <begin position="16"/>
        <end position="40"/>
    </location>
</feature>
<evidence type="ECO:0000256" key="3">
    <source>
        <dbReference type="ARBA" id="ARBA00008281"/>
    </source>
</evidence>